<evidence type="ECO:0000256" key="3">
    <source>
        <dbReference type="SAM" id="MobiDB-lite"/>
    </source>
</evidence>
<dbReference type="Proteomes" id="UP001521116">
    <property type="component" value="Unassembled WGS sequence"/>
</dbReference>
<keyword evidence="6" id="KW-1185">Reference proteome</keyword>
<evidence type="ECO:0000256" key="2">
    <source>
        <dbReference type="ARBA" id="ARBA00023242"/>
    </source>
</evidence>
<sequence>MLSRDLPACDACSRRGLGGACTYLAPGPTIRASQHKQRTQASLNERINQLEGRIVSMMMSMASGQRPSSIPSPAATNSPSPDLGDSFGHLRLDADGTKYVAGDHWTAILDGIAELKDELSTKESKHSGDSTVLLLSSTSSASREEILSAVPVKPVVDALVDHYFRVTSFASILLHGPTFLKQYELFWSNHDAMPVMWIGLLFTVMAHGLHLRLNRSPDPHALTPGREELENYVEKAAQCLFLADYTRSVPFTMETLLLYVSVEIHRSPETIPGHSILSAIVVRVAMRMGYHRDPSHSPQITPFQAEMRRRHWAFVRTFDMHASAEFGLPRMINESACDTKEPLNIIDDDLSENMTQPPQPRSSIELTPMLFLAARNKIMSVFGSIVDLTTSTHSASYQTVMKLDRDLHDARLTFPPSLKLRPTPTSDHDPPLVVMRRIHLDVLFQKAMCKLHYKYLVASESNEAYTYSRTCCIEAALQILQHQSTLHHEKKLGGKLTDMRWRIFKNEFLQAATILCSVVDRACASDRQDSEDDKTKERLLRVLEQSYRIWLEAVSTSQEAKEAAAAIKLVLDRARKAASPQAGAGDSLDAKFDISAQDLSPATIIDSSMQLANQEFQQVQPEVSLTNSEFDLDVPIASNISIPAAEDQLLACGDLGWGIWDGRISAGAADGNLYGFGSQSDYELFGDLNGNQMPYSNLNWMNVFGSG</sequence>
<dbReference type="InterPro" id="IPR007219">
    <property type="entry name" value="XnlR_reg_dom"/>
</dbReference>
<dbReference type="PANTHER" id="PTHR31001:SF49">
    <property type="entry name" value="ZN(II)2CYS6 TRANSCRIPTION FACTOR (EUROFUNG)"/>
    <property type="match status" value="1"/>
</dbReference>
<organism evidence="5 6">
    <name type="scientific">Neofusicoccum ribis</name>
    <dbReference type="NCBI Taxonomy" id="45134"/>
    <lineage>
        <taxon>Eukaryota</taxon>
        <taxon>Fungi</taxon>
        <taxon>Dikarya</taxon>
        <taxon>Ascomycota</taxon>
        <taxon>Pezizomycotina</taxon>
        <taxon>Dothideomycetes</taxon>
        <taxon>Dothideomycetes incertae sedis</taxon>
        <taxon>Botryosphaeriales</taxon>
        <taxon>Botryosphaeriaceae</taxon>
        <taxon>Neofusicoccum</taxon>
    </lineage>
</organism>
<dbReference type="PANTHER" id="PTHR31001">
    <property type="entry name" value="UNCHARACTERIZED TRANSCRIPTIONAL REGULATORY PROTEIN"/>
    <property type="match status" value="1"/>
</dbReference>
<evidence type="ECO:0000256" key="1">
    <source>
        <dbReference type="ARBA" id="ARBA00004123"/>
    </source>
</evidence>
<feature type="domain" description="Xylanolytic transcriptional activator regulatory" evidence="4">
    <location>
        <begin position="274"/>
        <end position="348"/>
    </location>
</feature>
<keyword evidence="2" id="KW-0539">Nucleus</keyword>
<comment type="caution">
    <text evidence="5">The sequence shown here is derived from an EMBL/GenBank/DDBJ whole genome shotgun (WGS) entry which is preliminary data.</text>
</comment>
<dbReference type="SMART" id="SM00906">
    <property type="entry name" value="Fungal_trans"/>
    <property type="match status" value="1"/>
</dbReference>
<reference evidence="5 6" key="1">
    <citation type="submission" date="2024-02" db="EMBL/GenBank/DDBJ databases">
        <title>De novo assembly and annotation of 12 fungi associated with fruit tree decline syndrome in Ontario, Canada.</title>
        <authorList>
            <person name="Sulman M."/>
            <person name="Ellouze W."/>
            <person name="Ilyukhin E."/>
        </authorList>
    </citation>
    <scope>NUCLEOTIDE SEQUENCE [LARGE SCALE GENOMIC DNA]</scope>
    <source>
        <strain evidence="5 6">M1-105</strain>
    </source>
</reference>
<evidence type="ECO:0000313" key="5">
    <source>
        <dbReference type="EMBL" id="KAL1614654.1"/>
    </source>
</evidence>
<feature type="compositionally biased region" description="Polar residues" evidence="3">
    <location>
        <begin position="62"/>
        <end position="80"/>
    </location>
</feature>
<dbReference type="CDD" id="cd12148">
    <property type="entry name" value="fungal_TF_MHR"/>
    <property type="match status" value="1"/>
</dbReference>
<accession>A0ABR3SAY3</accession>
<protein>
    <recommendedName>
        <fullName evidence="4">Xylanolytic transcriptional activator regulatory domain-containing protein</fullName>
    </recommendedName>
</protein>
<dbReference type="EMBL" id="JAJVDC020000369">
    <property type="protein sequence ID" value="KAL1614654.1"/>
    <property type="molecule type" value="Genomic_DNA"/>
</dbReference>
<dbReference type="InterPro" id="IPR050613">
    <property type="entry name" value="Sec_Metabolite_Reg"/>
</dbReference>
<name>A0ABR3SAY3_9PEZI</name>
<gene>
    <name evidence="5" type="ORF">SLS56_012044</name>
</gene>
<dbReference type="Pfam" id="PF04082">
    <property type="entry name" value="Fungal_trans"/>
    <property type="match status" value="1"/>
</dbReference>
<proteinExistence type="predicted"/>
<evidence type="ECO:0000313" key="6">
    <source>
        <dbReference type="Proteomes" id="UP001521116"/>
    </source>
</evidence>
<feature type="region of interest" description="Disordered" evidence="3">
    <location>
        <begin position="62"/>
        <end position="83"/>
    </location>
</feature>
<comment type="subcellular location">
    <subcellularLocation>
        <location evidence="1">Nucleus</location>
    </subcellularLocation>
</comment>
<evidence type="ECO:0000259" key="4">
    <source>
        <dbReference type="SMART" id="SM00906"/>
    </source>
</evidence>